<proteinExistence type="predicted"/>
<evidence type="ECO:0000313" key="2">
    <source>
        <dbReference type="EMBL" id="GEP60430.1"/>
    </source>
</evidence>
<dbReference type="Proteomes" id="UP000321058">
    <property type="component" value="Unassembled WGS sequence"/>
</dbReference>
<evidence type="ECO:0000259" key="1">
    <source>
        <dbReference type="SMART" id="SM00382"/>
    </source>
</evidence>
<dbReference type="PANTHER" id="PTHR23077">
    <property type="entry name" value="AAA-FAMILY ATPASE"/>
    <property type="match status" value="1"/>
</dbReference>
<dbReference type="RefSeq" id="WP_147155779.1">
    <property type="nucleotide sequence ID" value="NZ_BKAJ01000164.1"/>
</dbReference>
<dbReference type="EMBL" id="BKAJ01000164">
    <property type="protein sequence ID" value="GEP60430.1"/>
    <property type="molecule type" value="Genomic_DNA"/>
</dbReference>
<dbReference type="InterPro" id="IPR050168">
    <property type="entry name" value="AAA_ATPase_domain"/>
</dbReference>
<dbReference type="GO" id="GO:0005524">
    <property type="term" value="F:ATP binding"/>
    <property type="evidence" value="ECO:0007669"/>
    <property type="project" value="InterPro"/>
</dbReference>
<organism evidence="2 3">
    <name type="scientific">Reyranella soli</name>
    <dbReference type="NCBI Taxonomy" id="1230389"/>
    <lineage>
        <taxon>Bacteria</taxon>
        <taxon>Pseudomonadati</taxon>
        <taxon>Pseudomonadota</taxon>
        <taxon>Alphaproteobacteria</taxon>
        <taxon>Hyphomicrobiales</taxon>
        <taxon>Reyranellaceae</taxon>
        <taxon>Reyranella</taxon>
    </lineage>
</organism>
<protein>
    <submittedName>
        <fullName evidence="2">ATPase</fullName>
    </submittedName>
</protein>
<dbReference type="AlphaFoldDB" id="A0A512NNB4"/>
<feature type="domain" description="AAA+ ATPase" evidence="1">
    <location>
        <begin position="119"/>
        <end position="251"/>
    </location>
</feature>
<dbReference type="InterPro" id="IPR003959">
    <property type="entry name" value="ATPase_AAA_core"/>
</dbReference>
<dbReference type="SMART" id="SM00382">
    <property type="entry name" value="AAA"/>
    <property type="match status" value="1"/>
</dbReference>
<dbReference type="CDD" id="cd19481">
    <property type="entry name" value="RecA-like_protease"/>
    <property type="match status" value="1"/>
</dbReference>
<dbReference type="SUPFAM" id="SSF52540">
    <property type="entry name" value="P-loop containing nucleoside triphosphate hydrolases"/>
    <property type="match status" value="1"/>
</dbReference>
<reference evidence="2 3" key="1">
    <citation type="submission" date="2019-07" db="EMBL/GenBank/DDBJ databases">
        <title>Whole genome shotgun sequence of Reyranella soli NBRC 108950.</title>
        <authorList>
            <person name="Hosoyama A."/>
            <person name="Uohara A."/>
            <person name="Ohji S."/>
            <person name="Ichikawa N."/>
        </authorList>
    </citation>
    <scope>NUCLEOTIDE SEQUENCE [LARGE SCALE GENOMIC DNA]</scope>
    <source>
        <strain evidence="2 3">NBRC 108950</strain>
    </source>
</reference>
<dbReference type="Pfam" id="PF00004">
    <property type="entry name" value="AAA"/>
    <property type="match status" value="1"/>
</dbReference>
<comment type="caution">
    <text evidence="2">The sequence shown here is derived from an EMBL/GenBank/DDBJ whole genome shotgun (WGS) entry which is preliminary data.</text>
</comment>
<dbReference type="GO" id="GO:0016887">
    <property type="term" value="F:ATP hydrolysis activity"/>
    <property type="evidence" value="ECO:0007669"/>
    <property type="project" value="InterPro"/>
</dbReference>
<name>A0A512NNB4_9HYPH</name>
<gene>
    <name evidence="2" type="ORF">RSO01_75960</name>
</gene>
<dbReference type="Gene3D" id="3.40.50.300">
    <property type="entry name" value="P-loop containing nucleotide triphosphate hydrolases"/>
    <property type="match status" value="1"/>
</dbReference>
<dbReference type="InterPro" id="IPR027417">
    <property type="entry name" value="P-loop_NTPase"/>
</dbReference>
<keyword evidence="3" id="KW-1185">Reference proteome</keyword>
<sequence>MPTADQIKALLSSHAEGDEAQFFAVAMQIAAAEARVGHGKFAEELRALIDKAKNRVAIEAASPIPLAKPRGELADILSVSYPKTNLSDMVLGKPLERRLSRVIREHKAVRHIRSNGLSPRRKLLLVGKPGTGKTLTASALAGELGLPLFVVRLDGLITKFMGETSAKLRLIFDSLKQTRGVYLFDEFDSIGSERGLANDVGEIRRVVNSFLQMVEQDHSDSLIIAATNHIGLLDRALFRRFDDIIEFDLPDEDQIKLLLQTKLSGFKVLKIRWATIAQSALGLSYADIVRAVEDSIKTALIEDREAISHVDLATCIDERKATLVGGGAAT</sequence>
<evidence type="ECO:0000313" key="3">
    <source>
        <dbReference type="Proteomes" id="UP000321058"/>
    </source>
</evidence>
<dbReference type="OrthoDB" id="7438987at2"/>
<dbReference type="InterPro" id="IPR003593">
    <property type="entry name" value="AAA+_ATPase"/>
</dbReference>
<dbReference type="PANTHER" id="PTHR23077:SF198">
    <property type="entry name" value="ATP-DEPENDENT ZINC METALLOPROTEASE FTSH"/>
    <property type="match status" value="1"/>
</dbReference>
<accession>A0A512NNB4</accession>